<feature type="non-terminal residue" evidence="2">
    <location>
        <position position="1"/>
    </location>
</feature>
<proteinExistence type="predicted"/>
<dbReference type="OrthoDB" id="1750639at2759"/>
<comment type="caution">
    <text evidence="2">The sequence shown here is derived from an EMBL/GenBank/DDBJ whole genome shotgun (WGS) entry which is preliminary data.</text>
</comment>
<feature type="domain" description="Retroviral polymerase SH3-like" evidence="1">
    <location>
        <begin position="160"/>
        <end position="216"/>
    </location>
</feature>
<accession>A0A371EUH0</accession>
<name>A0A371EUH0_MUCPR</name>
<keyword evidence="3" id="KW-1185">Reference proteome</keyword>
<evidence type="ECO:0000313" key="3">
    <source>
        <dbReference type="Proteomes" id="UP000257109"/>
    </source>
</evidence>
<dbReference type="EMBL" id="QJKJ01012004">
    <property type="protein sequence ID" value="RDX69687.1"/>
    <property type="molecule type" value="Genomic_DNA"/>
</dbReference>
<dbReference type="Pfam" id="PF25597">
    <property type="entry name" value="SH3_retrovirus"/>
    <property type="match status" value="1"/>
</dbReference>
<evidence type="ECO:0000313" key="2">
    <source>
        <dbReference type="EMBL" id="RDX69687.1"/>
    </source>
</evidence>
<sequence length="225" mass="26375">MNDFNIDGVTICNILQILYDSNLKYDTCILVKCHHVYYPSSLTKSETSFILIHSNVWGLSTIFTLCHDCTCMTCFYVMRHKNEFKFSTLTMEENRLTKNFIFTFKLIELFMKLHALRHHNKMVSSKERIDITFIFGLMQLLEFKCSPCMFHVASSYLWILAFVHLHKNQQLKLDPCTLHCIFLGYATHQKGIIVTILPQNKHVTMDVTFLEFETYFSIPTCNSPL</sequence>
<protein>
    <recommendedName>
        <fullName evidence="1">Retroviral polymerase SH3-like domain-containing protein</fullName>
    </recommendedName>
</protein>
<dbReference type="AlphaFoldDB" id="A0A371EUH0"/>
<gene>
    <name evidence="2" type="ORF">CR513_51167</name>
</gene>
<dbReference type="Proteomes" id="UP000257109">
    <property type="component" value="Unassembled WGS sequence"/>
</dbReference>
<dbReference type="InterPro" id="IPR057670">
    <property type="entry name" value="SH3_retrovirus"/>
</dbReference>
<evidence type="ECO:0000259" key="1">
    <source>
        <dbReference type="Pfam" id="PF25597"/>
    </source>
</evidence>
<reference evidence="2" key="1">
    <citation type="submission" date="2018-05" db="EMBL/GenBank/DDBJ databases">
        <title>Draft genome of Mucuna pruriens seed.</title>
        <authorList>
            <person name="Nnadi N.E."/>
            <person name="Vos R."/>
            <person name="Hasami M.H."/>
            <person name="Devisetty U.K."/>
            <person name="Aguiy J.C."/>
        </authorList>
    </citation>
    <scope>NUCLEOTIDE SEQUENCE [LARGE SCALE GENOMIC DNA]</scope>
    <source>
        <strain evidence="2">JCA_2017</strain>
    </source>
</reference>
<organism evidence="2 3">
    <name type="scientific">Mucuna pruriens</name>
    <name type="common">Velvet bean</name>
    <name type="synonym">Dolichos pruriens</name>
    <dbReference type="NCBI Taxonomy" id="157652"/>
    <lineage>
        <taxon>Eukaryota</taxon>
        <taxon>Viridiplantae</taxon>
        <taxon>Streptophyta</taxon>
        <taxon>Embryophyta</taxon>
        <taxon>Tracheophyta</taxon>
        <taxon>Spermatophyta</taxon>
        <taxon>Magnoliopsida</taxon>
        <taxon>eudicotyledons</taxon>
        <taxon>Gunneridae</taxon>
        <taxon>Pentapetalae</taxon>
        <taxon>rosids</taxon>
        <taxon>fabids</taxon>
        <taxon>Fabales</taxon>
        <taxon>Fabaceae</taxon>
        <taxon>Papilionoideae</taxon>
        <taxon>50 kb inversion clade</taxon>
        <taxon>NPAAA clade</taxon>
        <taxon>indigoferoid/millettioid clade</taxon>
        <taxon>Phaseoleae</taxon>
        <taxon>Mucuna</taxon>
    </lineage>
</organism>